<dbReference type="AlphaFoldDB" id="A0A222VN83"/>
<dbReference type="Proteomes" id="UP000199494">
    <property type="component" value="Unassembled WGS sequence"/>
</dbReference>
<dbReference type="EMBL" id="FMZE01000001">
    <property type="protein sequence ID" value="SDC09492.1"/>
    <property type="molecule type" value="Genomic_DNA"/>
</dbReference>
<evidence type="ECO:0000313" key="1">
    <source>
        <dbReference type="EMBL" id="SDC09492.1"/>
    </source>
</evidence>
<name>A0A222VN83_9PSEU</name>
<gene>
    <name evidence="1" type="ORF">SAMN05421630_101400</name>
</gene>
<dbReference type="KEGG" id="pmad:BAY61_10185"/>
<protein>
    <submittedName>
        <fullName evidence="1">Uncharacterized protein</fullName>
    </submittedName>
</protein>
<evidence type="ECO:0000313" key="2">
    <source>
        <dbReference type="Proteomes" id="UP000199494"/>
    </source>
</evidence>
<sequence>MSSDFDASVKLLYAVDVGTFFTIDDVTLNDPFDVIMNIEIGRDLNQNVTRFDARVGIRNLTQSVNVATANQGGSLTPSDTDPFLQELRINIPAGWGAKAAVGDVLQAVASYKVTAGSNFDFSTAESLPFVVS</sequence>
<keyword evidence="2" id="KW-1185">Reference proteome</keyword>
<accession>A0A222VN83</accession>
<reference evidence="1 2" key="1">
    <citation type="submission" date="2016-10" db="EMBL/GenBank/DDBJ databases">
        <authorList>
            <person name="de Groot N.N."/>
        </authorList>
    </citation>
    <scope>NUCLEOTIDE SEQUENCE [LARGE SCALE GENOMIC DNA]</scope>
    <source>
        <strain evidence="1 2">CGMCC 4.5506</strain>
    </source>
</reference>
<proteinExistence type="predicted"/>
<organism evidence="1 2">
    <name type="scientific">Prauserella marina</name>
    <dbReference type="NCBI Taxonomy" id="530584"/>
    <lineage>
        <taxon>Bacteria</taxon>
        <taxon>Bacillati</taxon>
        <taxon>Actinomycetota</taxon>
        <taxon>Actinomycetes</taxon>
        <taxon>Pseudonocardiales</taxon>
        <taxon>Pseudonocardiaceae</taxon>
        <taxon>Prauserella</taxon>
    </lineage>
</organism>